<protein>
    <submittedName>
        <fullName evidence="8">1-acyl-sn-glycerol-3-phosphate acyltransferase</fullName>
    </submittedName>
</protein>
<dbReference type="AlphaFoldDB" id="A0A8J3VM58"/>
<keyword evidence="6" id="KW-0812">Transmembrane</keyword>
<evidence type="ECO:0000313" key="9">
    <source>
        <dbReference type="Proteomes" id="UP000642748"/>
    </source>
</evidence>
<evidence type="ECO:0000259" key="7">
    <source>
        <dbReference type="SMART" id="SM00563"/>
    </source>
</evidence>
<keyword evidence="5 8" id="KW-0012">Acyltransferase</keyword>
<proteinExistence type="predicted"/>
<feature type="transmembrane region" description="Helical" evidence="6">
    <location>
        <begin position="37"/>
        <end position="57"/>
    </location>
</feature>
<dbReference type="SUPFAM" id="SSF69593">
    <property type="entry name" value="Glycerol-3-phosphate (1)-acyltransferase"/>
    <property type="match status" value="1"/>
</dbReference>
<dbReference type="EMBL" id="BONZ01000002">
    <property type="protein sequence ID" value="GIH11979.1"/>
    <property type="molecule type" value="Genomic_DNA"/>
</dbReference>
<keyword evidence="9" id="KW-1185">Reference proteome</keyword>
<feature type="domain" description="Phospholipid/glycerol acyltransferase" evidence="7">
    <location>
        <begin position="100"/>
        <end position="212"/>
    </location>
</feature>
<dbReference type="InterPro" id="IPR002123">
    <property type="entry name" value="Plipid/glycerol_acylTrfase"/>
</dbReference>
<dbReference type="CDD" id="cd07989">
    <property type="entry name" value="LPLAT_AGPAT-like"/>
    <property type="match status" value="1"/>
</dbReference>
<dbReference type="SMART" id="SM00563">
    <property type="entry name" value="PlsC"/>
    <property type="match status" value="1"/>
</dbReference>
<evidence type="ECO:0000256" key="3">
    <source>
        <dbReference type="ARBA" id="ARBA00022679"/>
    </source>
</evidence>
<dbReference type="RefSeq" id="WP_203915707.1">
    <property type="nucleotide sequence ID" value="NZ_BONZ01000002.1"/>
</dbReference>
<sequence length="319" mass="33844">MNEPNELWQPTSACGPDCLADDEPFQVASRIRGGQRLVAAAGVMLVAVALLPLLPLFPERRRARFIRWCARNVLHAFGIRVTLHGHLPARRAVAMGACGTLVVANHVSWLDIVVLLATERTRLVAKTEVGDWPVIGRIARYAGTIFVDRSRPRTLPVVVAEVRTALAAGDVVVVFPEGTTSCGRSIGRFRPAFFQAAVEAGAAVVPVTLRFRLAGAGRTSAAAFIGDETLLVSLRRILRLPGLIIELSCGAMIHPASGATRRSLARVAARAVGASGPIADREARRAPAPVVDPAASLVPLWNEPVDGGSRSPVGLPRAA</sequence>
<dbReference type="PANTHER" id="PTHR10434:SF64">
    <property type="entry name" value="1-ACYL-SN-GLYCEROL-3-PHOSPHATE ACYLTRANSFERASE-RELATED"/>
    <property type="match status" value="1"/>
</dbReference>
<dbReference type="Pfam" id="PF01553">
    <property type="entry name" value="Acyltransferase"/>
    <property type="match status" value="1"/>
</dbReference>
<evidence type="ECO:0000256" key="4">
    <source>
        <dbReference type="ARBA" id="ARBA00023098"/>
    </source>
</evidence>
<gene>
    <name evidence="8" type="primary">plsC_1</name>
    <name evidence="8" type="ORF">Raf01_01510</name>
</gene>
<dbReference type="GO" id="GO:0003841">
    <property type="term" value="F:1-acylglycerol-3-phosphate O-acyltransferase activity"/>
    <property type="evidence" value="ECO:0007669"/>
    <property type="project" value="TreeGrafter"/>
</dbReference>
<organism evidence="8 9">
    <name type="scientific">Rugosimonospora africana</name>
    <dbReference type="NCBI Taxonomy" id="556532"/>
    <lineage>
        <taxon>Bacteria</taxon>
        <taxon>Bacillati</taxon>
        <taxon>Actinomycetota</taxon>
        <taxon>Actinomycetes</taxon>
        <taxon>Micromonosporales</taxon>
        <taxon>Micromonosporaceae</taxon>
        <taxon>Rugosimonospora</taxon>
    </lineage>
</organism>
<accession>A0A8J3VM58</accession>
<keyword evidence="3" id="KW-0808">Transferase</keyword>
<keyword evidence="2" id="KW-0444">Lipid biosynthesis</keyword>
<name>A0A8J3VM58_9ACTN</name>
<keyword evidence="4" id="KW-0443">Lipid metabolism</keyword>
<dbReference type="PANTHER" id="PTHR10434">
    <property type="entry name" value="1-ACYL-SN-GLYCEROL-3-PHOSPHATE ACYLTRANSFERASE"/>
    <property type="match status" value="1"/>
</dbReference>
<dbReference type="Proteomes" id="UP000642748">
    <property type="component" value="Unassembled WGS sequence"/>
</dbReference>
<evidence type="ECO:0000256" key="2">
    <source>
        <dbReference type="ARBA" id="ARBA00022516"/>
    </source>
</evidence>
<evidence type="ECO:0000256" key="1">
    <source>
        <dbReference type="ARBA" id="ARBA00005189"/>
    </source>
</evidence>
<evidence type="ECO:0000256" key="5">
    <source>
        <dbReference type="ARBA" id="ARBA00023315"/>
    </source>
</evidence>
<evidence type="ECO:0000313" key="8">
    <source>
        <dbReference type="EMBL" id="GIH11979.1"/>
    </source>
</evidence>
<comment type="caution">
    <text evidence="8">The sequence shown here is derived from an EMBL/GenBank/DDBJ whole genome shotgun (WGS) entry which is preliminary data.</text>
</comment>
<keyword evidence="6" id="KW-0472">Membrane</keyword>
<keyword evidence="6" id="KW-1133">Transmembrane helix</keyword>
<comment type="pathway">
    <text evidence="1">Lipid metabolism.</text>
</comment>
<dbReference type="GO" id="GO:0006654">
    <property type="term" value="P:phosphatidic acid biosynthetic process"/>
    <property type="evidence" value="ECO:0007669"/>
    <property type="project" value="TreeGrafter"/>
</dbReference>
<evidence type="ECO:0000256" key="6">
    <source>
        <dbReference type="SAM" id="Phobius"/>
    </source>
</evidence>
<reference evidence="8" key="1">
    <citation type="submission" date="2021-01" db="EMBL/GenBank/DDBJ databases">
        <title>Whole genome shotgun sequence of Rugosimonospora africana NBRC 104875.</title>
        <authorList>
            <person name="Komaki H."/>
            <person name="Tamura T."/>
        </authorList>
    </citation>
    <scope>NUCLEOTIDE SEQUENCE</scope>
    <source>
        <strain evidence="8">NBRC 104875</strain>
    </source>
</reference>